<organism evidence="1 2">
    <name type="scientific">Candidatus Uhrbacteria bacterium GW2011_GWF2_44_350</name>
    <dbReference type="NCBI Taxonomy" id="1619000"/>
    <lineage>
        <taxon>Bacteria</taxon>
        <taxon>Candidatus Uhriibacteriota</taxon>
    </lineage>
</organism>
<dbReference type="AlphaFoldDB" id="A0A0G1JGI4"/>
<evidence type="ECO:0000313" key="2">
    <source>
        <dbReference type="Proteomes" id="UP000034154"/>
    </source>
</evidence>
<name>A0A0G1JGI4_9BACT</name>
<evidence type="ECO:0000313" key="1">
    <source>
        <dbReference type="EMBL" id="KKT70731.1"/>
    </source>
</evidence>
<gene>
    <name evidence="1" type="ORF">UW63_C0022G0012</name>
</gene>
<reference evidence="1 2" key="1">
    <citation type="journal article" date="2015" name="Nature">
        <title>rRNA introns, odd ribosomes, and small enigmatic genomes across a large radiation of phyla.</title>
        <authorList>
            <person name="Brown C.T."/>
            <person name="Hug L.A."/>
            <person name="Thomas B.C."/>
            <person name="Sharon I."/>
            <person name="Castelle C.J."/>
            <person name="Singh A."/>
            <person name="Wilkins M.J."/>
            <person name="Williams K.H."/>
            <person name="Banfield J.F."/>
        </authorList>
    </citation>
    <scope>NUCLEOTIDE SEQUENCE [LARGE SCALE GENOMIC DNA]</scope>
</reference>
<sequence length="153" mass="18116">MIAQMISQVKVVLVRRFIKILTKKLRISNLFARSSTKRGKMNFLFCLFVALFLFSLQLLVQQSLPYFTRGGTVFSKRPGLSRHRLPTRLTKTDLDLRGSRLRLHRDPNRRDLQEIAYLLPRGYARAPPNSFPLLNRADFFYFFFPMILYRQSR</sequence>
<proteinExistence type="predicted"/>
<comment type="caution">
    <text evidence="1">The sequence shown here is derived from an EMBL/GenBank/DDBJ whole genome shotgun (WGS) entry which is preliminary data.</text>
</comment>
<protein>
    <submittedName>
        <fullName evidence="1">Uncharacterized protein</fullName>
    </submittedName>
</protein>
<accession>A0A0G1JGI4</accession>
<dbReference type="EMBL" id="LCJB01000022">
    <property type="protein sequence ID" value="KKT70731.1"/>
    <property type="molecule type" value="Genomic_DNA"/>
</dbReference>
<dbReference type="Proteomes" id="UP000034154">
    <property type="component" value="Unassembled WGS sequence"/>
</dbReference>